<keyword evidence="1 2" id="KW-0238">DNA-binding</keyword>
<accession>A0AAD1U7X4</accession>
<feature type="region of interest" description="Disordered" evidence="3">
    <location>
        <begin position="1"/>
        <end position="64"/>
    </location>
</feature>
<proteinExistence type="predicted"/>
<feature type="compositionally biased region" description="Basic and acidic residues" evidence="3">
    <location>
        <begin position="122"/>
        <end position="142"/>
    </location>
</feature>
<feature type="compositionally biased region" description="Polar residues" evidence="3">
    <location>
        <begin position="144"/>
        <end position="162"/>
    </location>
</feature>
<dbReference type="GO" id="GO:0003677">
    <property type="term" value="F:DNA binding"/>
    <property type="evidence" value="ECO:0007669"/>
    <property type="project" value="UniProtKB-UniRule"/>
</dbReference>
<dbReference type="InterPro" id="IPR009071">
    <property type="entry name" value="HMG_box_dom"/>
</dbReference>
<feature type="compositionally biased region" description="Basic and acidic residues" evidence="3">
    <location>
        <begin position="27"/>
        <end position="64"/>
    </location>
</feature>
<dbReference type="AlphaFoldDB" id="A0AAD1U7X4"/>
<keyword evidence="2" id="KW-0539">Nucleus</keyword>
<feature type="compositionally biased region" description="Polar residues" evidence="3">
    <location>
        <begin position="11"/>
        <end position="26"/>
    </location>
</feature>
<feature type="DNA-binding region" description="HMG box" evidence="2">
    <location>
        <begin position="175"/>
        <end position="243"/>
    </location>
</feature>
<evidence type="ECO:0000313" key="6">
    <source>
        <dbReference type="Proteomes" id="UP001295684"/>
    </source>
</evidence>
<evidence type="ECO:0000256" key="3">
    <source>
        <dbReference type="SAM" id="MobiDB-lite"/>
    </source>
</evidence>
<feature type="region of interest" description="Disordered" evidence="3">
    <location>
        <begin position="86"/>
        <end position="200"/>
    </location>
</feature>
<protein>
    <recommendedName>
        <fullName evidence="4">HMG box domain-containing protein</fullName>
    </recommendedName>
</protein>
<dbReference type="GO" id="GO:0005634">
    <property type="term" value="C:nucleus"/>
    <property type="evidence" value="ECO:0007669"/>
    <property type="project" value="UniProtKB-UniRule"/>
</dbReference>
<feature type="region of interest" description="Disordered" evidence="3">
    <location>
        <begin position="234"/>
        <end position="253"/>
    </location>
</feature>
<evidence type="ECO:0000313" key="5">
    <source>
        <dbReference type="EMBL" id="CAI2363741.1"/>
    </source>
</evidence>
<dbReference type="Gene3D" id="1.10.30.10">
    <property type="entry name" value="High mobility group box domain"/>
    <property type="match status" value="1"/>
</dbReference>
<gene>
    <name evidence="5" type="ORF">ECRASSUSDP1_LOCUS5078</name>
</gene>
<evidence type="ECO:0000256" key="2">
    <source>
        <dbReference type="PROSITE-ProRule" id="PRU00267"/>
    </source>
</evidence>
<dbReference type="Proteomes" id="UP001295684">
    <property type="component" value="Unassembled WGS sequence"/>
</dbReference>
<evidence type="ECO:0000259" key="4">
    <source>
        <dbReference type="PROSITE" id="PS50118"/>
    </source>
</evidence>
<dbReference type="SMART" id="SM00398">
    <property type="entry name" value="HMG"/>
    <property type="match status" value="1"/>
</dbReference>
<dbReference type="EMBL" id="CAMPGE010004890">
    <property type="protein sequence ID" value="CAI2363741.1"/>
    <property type="molecule type" value="Genomic_DNA"/>
</dbReference>
<dbReference type="InterPro" id="IPR050342">
    <property type="entry name" value="HMGB"/>
</dbReference>
<evidence type="ECO:0000256" key="1">
    <source>
        <dbReference type="ARBA" id="ARBA00023125"/>
    </source>
</evidence>
<organism evidence="5 6">
    <name type="scientific">Euplotes crassus</name>
    <dbReference type="NCBI Taxonomy" id="5936"/>
    <lineage>
        <taxon>Eukaryota</taxon>
        <taxon>Sar</taxon>
        <taxon>Alveolata</taxon>
        <taxon>Ciliophora</taxon>
        <taxon>Intramacronucleata</taxon>
        <taxon>Spirotrichea</taxon>
        <taxon>Hypotrichia</taxon>
        <taxon>Euplotida</taxon>
        <taxon>Euplotidae</taxon>
        <taxon>Moneuplotes</taxon>
    </lineage>
</organism>
<reference evidence="5" key="1">
    <citation type="submission" date="2023-07" db="EMBL/GenBank/DDBJ databases">
        <authorList>
            <consortium name="AG Swart"/>
            <person name="Singh M."/>
            <person name="Singh A."/>
            <person name="Seah K."/>
            <person name="Emmerich C."/>
        </authorList>
    </citation>
    <scope>NUCLEOTIDE SEQUENCE</scope>
    <source>
        <strain evidence="5">DP1</strain>
    </source>
</reference>
<feature type="domain" description="HMG box" evidence="4">
    <location>
        <begin position="175"/>
        <end position="243"/>
    </location>
</feature>
<comment type="caution">
    <text evidence="5">The sequence shown here is derived from an EMBL/GenBank/DDBJ whole genome shotgun (WGS) entry which is preliminary data.</text>
</comment>
<dbReference type="Pfam" id="PF00505">
    <property type="entry name" value="HMG_box"/>
    <property type="match status" value="1"/>
</dbReference>
<dbReference type="SUPFAM" id="SSF47095">
    <property type="entry name" value="HMG-box"/>
    <property type="match status" value="1"/>
</dbReference>
<dbReference type="PROSITE" id="PS50118">
    <property type="entry name" value="HMG_BOX_2"/>
    <property type="match status" value="1"/>
</dbReference>
<name>A0AAD1U7X4_EUPCR</name>
<keyword evidence="6" id="KW-1185">Reference proteome</keyword>
<dbReference type="InterPro" id="IPR036910">
    <property type="entry name" value="HMG_box_dom_sf"/>
</dbReference>
<feature type="compositionally biased region" description="Basic and acidic residues" evidence="3">
    <location>
        <begin position="1"/>
        <end position="10"/>
    </location>
</feature>
<sequence>MDDKDQKCNKSTDLMNQNNEVTQNTRFEVKEAENITGESTEKHKDKTQFEEEEKIPHKDLPQEDNFKVTDIDKVMAVPTSDLLEVTETLHPDVVTTDIKGDPKLASISGVLPPCPQPQGVERPQDAEDQKEEDKETDSRPIEEAQTSENQSELPSAQTSLNQGKDEVQMKSKPGPKKPMSPFFQFSKNRREQLKQQNPGLSMRDVNMLLAQEWKALTPEAKAPFKDLAAKDKERYEREKKELNQSEISESKLQ</sequence>
<dbReference type="PANTHER" id="PTHR48112">
    <property type="entry name" value="HIGH MOBILITY GROUP PROTEIN DSP1"/>
    <property type="match status" value="1"/>
</dbReference>